<comment type="caution">
    <text evidence="3">The sequence shown here is derived from an EMBL/GenBank/DDBJ whole genome shotgun (WGS) entry which is preliminary data.</text>
</comment>
<evidence type="ECO:0000256" key="1">
    <source>
        <dbReference type="SAM" id="Phobius"/>
    </source>
</evidence>
<keyword evidence="4" id="KW-1185">Reference proteome</keyword>
<dbReference type="SMART" id="SM00473">
    <property type="entry name" value="PAN_AP"/>
    <property type="match status" value="1"/>
</dbReference>
<dbReference type="AlphaFoldDB" id="A0AAV5FUX9"/>
<accession>A0AAV5FUX9</accession>
<gene>
    <name evidence="3" type="primary">gb28648</name>
    <name evidence="3" type="ORF">PR202_gb28648</name>
</gene>
<evidence type="ECO:0000313" key="4">
    <source>
        <dbReference type="Proteomes" id="UP001054889"/>
    </source>
</evidence>
<dbReference type="SUPFAM" id="SSF56112">
    <property type="entry name" value="Protein kinase-like (PK-like)"/>
    <property type="match status" value="1"/>
</dbReference>
<feature type="transmembrane region" description="Helical" evidence="1">
    <location>
        <begin position="136"/>
        <end position="158"/>
    </location>
</feature>
<reference evidence="3" key="2">
    <citation type="submission" date="2021-12" db="EMBL/GenBank/DDBJ databases">
        <title>Resequencing data analysis of finger millet.</title>
        <authorList>
            <person name="Hatakeyama M."/>
            <person name="Aluri S."/>
            <person name="Balachadran M.T."/>
            <person name="Sivarajan S.R."/>
            <person name="Poveda L."/>
            <person name="Shimizu-Inatsugi R."/>
            <person name="Schlapbach R."/>
            <person name="Sreeman S.M."/>
            <person name="Shimizu K.K."/>
        </authorList>
    </citation>
    <scope>NUCLEOTIDE SEQUENCE</scope>
</reference>
<dbReference type="Proteomes" id="UP001054889">
    <property type="component" value="Unassembled WGS sequence"/>
</dbReference>
<keyword evidence="1" id="KW-1133">Transmembrane helix</keyword>
<dbReference type="Gene3D" id="3.30.200.20">
    <property type="entry name" value="Phosphorylase Kinase, domain 1"/>
    <property type="match status" value="1"/>
</dbReference>
<protein>
    <recommendedName>
        <fullName evidence="2">Apple domain-containing protein</fullName>
    </recommendedName>
</protein>
<evidence type="ECO:0000259" key="2">
    <source>
        <dbReference type="PROSITE" id="PS50948"/>
    </source>
</evidence>
<dbReference type="PANTHER" id="PTHR32444">
    <property type="entry name" value="BULB-TYPE LECTIN DOMAIN-CONTAINING PROTEIN"/>
    <property type="match status" value="1"/>
</dbReference>
<dbReference type="Pfam" id="PF08276">
    <property type="entry name" value="PAN_2"/>
    <property type="match status" value="1"/>
</dbReference>
<evidence type="ECO:0000313" key="3">
    <source>
        <dbReference type="EMBL" id="GJN39523.1"/>
    </source>
</evidence>
<name>A0AAV5FUX9_ELECO</name>
<dbReference type="EMBL" id="BQKI01000098">
    <property type="protein sequence ID" value="GJN39523.1"/>
    <property type="molecule type" value="Genomic_DNA"/>
</dbReference>
<proteinExistence type="predicted"/>
<dbReference type="InterPro" id="IPR003609">
    <property type="entry name" value="Pan_app"/>
</dbReference>
<feature type="domain" description="Apple" evidence="2">
    <location>
        <begin position="45"/>
        <end position="123"/>
    </location>
</feature>
<organism evidence="3 4">
    <name type="scientific">Eleusine coracana subsp. coracana</name>
    <dbReference type="NCBI Taxonomy" id="191504"/>
    <lineage>
        <taxon>Eukaryota</taxon>
        <taxon>Viridiplantae</taxon>
        <taxon>Streptophyta</taxon>
        <taxon>Embryophyta</taxon>
        <taxon>Tracheophyta</taxon>
        <taxon>Spermatophyta</taxon>
        <taxon>Magnoliopsida</taxon>
        <taxon>Liliopsida</taxon>
        <taxon>Poales</taxon>
        <taxon>Poaceae</taxon>
        <taxon>PACMAD clade</taxon>
        <taxon>Chloridoideae</taxon>
        <taxon>Cynodonteae</taxon>
        <taxon>Eleusininae</taxon>
        <taxon>Eleusine</taxon>
    </lineage>
</organism>
<keyword evidence="1" id="KW-0812">Transmembrane</keyword>
<dbReference type="PANTHER" id="PTHR32444:SF127">
    <property type="entry name" value="NON-SPECIFIC SERINE_THREONINE PROTEIN KINASE"/>
    <property type="match status" value="1"/>
</dbReference>
<sequence length="301" mass="34269">MDSLHSAIYMAVHRGTDDEVYMSFGMPIDSFASLIRMKINYLGRCLDGFEPKDDESWVIGRNRSFNECASECRINCSCVAYAYANMSIRAIDGDDTRCLIWTGTLIDMEKSIQGGESLYIRIDKLNGNRRTYTVEIVLPVMSSFLAFICIGFIWSCWFRGKQRSKAIRDKLMLECTGDGSELDDEKGDLPFFSFSEIANATNNFSDSTILGKGGFGTVYKMLQKDLCLTGPQDNYICHFSSLTHARPLHSARSQLFLCCCRTQPYRERGLRPLPRLYRRHEPFARLSPFMALQGEEEDAEL</sequence>
<dbReference type="InterPro" id="IPR011009">
    <property type="entry name" value="Kinase-like_dom_sf"/>
</dbReference>
<dbReference type="CDD" id="cd01098">
    <property type="entry name" value="PAN_AP_plant"/>
    <property type="match status" value="1"/>
</dbReference>
<keyword evidence="1" id="KW-0472">Membrane</keyword>
<reference evidence="3" key="1">
    <citation type="journal article" date="2018" name="DNA Res.">
        <title>Multiple hybrid de novo genome assembly of finger millet, an orphan allotetraploid crop.</title>
        <authorList>
            <person name="Hatakeyama M."/>
            <person name="Aluri S."/>
            <person name="Balachadran M.T."/>
            <person name="Sivarajan S.R."/>
            <person name="Patrignani A."/>
            <person name="Gruter S."/>
            <person name="Poveda L."/>
            <person name="Shimizu-Inatsugi R."/>
            <person name="Baeten J."/>
            <person name="Francoijs K.J."/>
            <person name="Nataraja K.N."/>
            <person name="Reddy Y.A.N."/>
            <person name="Phadnis S."/>
            <person name="Ravikumar R.L."/>
            <person name="Schlapbach R."/>
            <person name="Sreeman S.M."/>
            <person name="Shimizu K.K."/>
        </authorList>
    </citation>
    <scope>NUCLEOTIDE SEQUENCE</scope>
</reference>
<dbReference type="PROSITE" id="PS50948">
    <property type="entry name" value="PAN"/>
    <property type="match status" value="1"/>
</dbReference>